<feature type="region of interest" description="Disordered" evidence="1">
    <location>
        <begin position="376"/>
        <end position="395"/>
    </location>
</feature>
<gene>
    <name evidence="2" type="ORF">DERP_001795</name>
</gene>
<reference evidence="2 3" key="1">
    <citation type="journal article" date="2018" name="J. Allergy Clin. Immunol.">
        <title>High-quality assembly of Dermatophagoides pteronyssinus genome and transcriptome reveals a wide range of novel allergens.</title>
        <authorList>
            <person name="Liu X.Y."/>
            <person name="Yang K.Y."/>
            <person name="Wang M.Q."/>
            <person name="Kwok J.S."/>
            <person name="Zeng X."/>
            <person name="Yang Z."/>
            <person name="Xiao X.J."/>
            <person name="Lau C.P."/>
            <person name="Li Y."/>
            <person name="Huang Z.M."/>
            <person name="Ba J.G."/>
            <person name="Yim A.K."/>
            <person name="Ouyang C.Y."/>
            <person name="Ngai S.M."/>
            <person name="Chan T.F."/>
            <person name="Leung E.L."/>
            <person name="Liu L."/>
            <person name="Liu Z.G."/>
            <person name="Tsui S.K."/>
        </authorList>
    </citation>
    <scope>NUCLEOTIDE SEQUENCE [LARGE SCALE GENOMIC DNA]</scope>
    <source>
        <strain evidence="2">Derp</strain>
    </source>
</reference>
<feature type="region of interest" description="Disordered" evidence="1">
    <location>
        <begin position="157"/>
        <end position="188"/>
    </location>
</feature>
<comment type="caution">
    <text evidence="2">The sequence shown here is derived from an EMBL/GenBank/DDBJ whole genome shotgun (WGS) entry which is preliminary data.</text>
</comment>
<reference evidence="2 3" key="2">
    <citation type="journal article" date="2022" name="Mol. Biol. Evol.">
        <title>Comparative Genomics Reveals Insights into the Divergent Evolution of Astigmatic Mites and Household Pest Adaptations.</title>
        <authorList>
            <person name="Xiong Q."/>
            <person name="Wan A.T."/>
            <person name="Liu X."/>
            <person name="Fung C.S."/>
            <person name="Xiao X."/>
            <person name="Malainual N."/>
            <person name="Hou J."/>
            <person name="Wang L."/>
            <person name="Wang M."/>
            <person name="Yang K.Y."/>
            <person name="Cui Y."/>
            <person name="Leung E.L."/>
            <person name="Nong W."/>
            <person name="Shin S.K."/>
            <person name="Au S.W."/>
            <person name="Jeong K.Y."/>
            <person name="Chew F.T."/>
            <person name="Hui J.H."/>
            <person name="Leung T.F."/>
            <person name="Tungtrongchitr A."/>
            <person name="Zhong N."/>
            <person name="Liu Z."/>
            <person name="Tsui S.K."/>
        </authorList>
    </citation>
    <scope>NUCLEOTIDE SEQUENCE [LARGE SCALE GENOMIC DNA]</scope>
    <source>
        <strain evidence="2">Derp</strain>
    </source>
</reference>
<evidence type="ECO:0000313" key="2">
    <source>
        <dbReference type="EMBL" id="KAH9419962.1"/>
    </source>
</evidence>
<protein>
    <submittedName>
        <fullName evidence="2">Uncharacterized protein</fullName>
    </submittedName>
</protein>
<dbReference type="EMBL" id="NJHN03000054">
    <property type="protein sequence ID" value="KAH9419962.1"/>
    <property type="molecule type" value="Genomic_DNA"/>
</dbReference>
<name>A0ABQ8JBH6_DERPT</name>
<evidence type="ECO:0000256" key="1">
    <source>
        <dbReference type="SAM" id="MobiDB-lite"/>
    </source>
</evidence>
<organism evidence="2 3">
    <name type="scientific">Dermatophagoides pteronyssinus</name>
    <name type="common">European house dust mite</name>
    <dbReference type="NCBI Taxonomy" id="6956"/>
    <lineage>
        <taxon>Eukaryota</taxon>
        <taxon>Metazoa</taxon>
        <taxon>Ecdysozoa</taxon>
        <taxon>Arthropoda</taxon>
        <taxon>Chelicerata</taxon>
        <taxon>Arachnida</taxon>
        <taxon>Acari</taxon>
        <taxon>Acariformes</taxon>
        <taxon>Sarcoptiformes</taxon>
        <taxon>Astigmata</taxon>
        <taxon>Psoroptidia</taxon>
        <taxon>Analgoidea</taxon>
        <taxon>Pyroglyphidae</taxon>
        <taxon>Dermatophagoidinae</taxon>
        <taxon>Dermatophagoides</taxon>
    </lineage>
</organism>
<feature type="compositionally biased region" description="Basic and acidic residues" evidence="1">
    <location>
        <begin position="382"/>
        <end position="395"/>
    </location>
</feature>
<dbReference type="Proteomes" id="UP000887458">
    <property type="component" value="Unassembled WGS sequence"/>
</dbReference>
<accession>A0ABQ8JBH6</accession>
<sequence length="395" mass="44292">MAENIQMNNDVVVVVSHADDNGNENNNELETAKAFAKDFIEKQFAQEIAEKMTTFEQETMDLKIRKSTTTNDVDVETSATPICNGNAKPVQNGDDHLSNDNVPSVTVTMVEEIKNPSDSEIENEQSEYVDATDSIQETPATGVTMEETITTEELATDVTMEESVSEEKLPEAPMTNVNGDETVEESPATDFKTEEIVQQYPLTNVTMKESVPEPLTTTNVTIEETVSDSPIITMEETEPVTSITTVESEHEITSDEPPMTNVTGVMAMENGHVEHLESPKTNGNIQHYDVVDGANHSILGAVLENKTPKNDTSNVVEPGQTEMHHEHHDNVEMYKNFKKMGINENWWKERRSANEKEQEESKVPVDKFRTIKQNIRRGNTRSLKERFENLSKLTE</sequence>
<feature type="region of interest" description="Disordered" evidence="1">
    <location>
        <begin position="76"/>
        <end position="99"/>
    </location>
</feature>
<keyword evidence="3" id="KW-1185">Reference proteome</keyword>
<proteinExistence type="predicted"/>
<evidence type="ECO:0000313" key="3">
    <source>
        <dbReference type="Proteomes" id="UP000887458"/>
    </source>
</evidence>